<keyword evidence="5" id="KW-1185">Reference proteome</keyword>
<evidence type="ECO:0000259" key="2">
    <source>
        <dbReference type="Pfam" id="PF16539"/>
    </source>
</evidence>
<name>A0A917JHR3_9GAMM</name>
<keyword evidence="4" id="KW-0966">Cell projection</keyword>
<dbReference type="InterPro" id="IPR032370">
    <property type="entry name" value="FlgT_N"/>
</dbReference>
<accession>A0A917JHR3</accession>
<dbReference type="Gene3D" id="2.40.10.410">
    <property type="entry name" value="FlgT, C-terminal domain"/>
    <property type="match status" value="1"/>
</dbReference>
<keyword evidence="4" id="KW-0282">Flagellum</keyword>
<dbReference type="Gene3D" id="3.30.1660.40">
    <property type="entry name" value="FlgT, N-terminal domain"/>
    <property type="match status" value="1"/>
</dbReference>
<dbReference type="AlphaFoldDB" id="A0A917JHR3"/>
<evidence type="ECO:0000313" key="5">
    <source>
        <dbReference type="Proteomes" id="UP000613743"/>
    </source>
</evidence>
<dbReference type="RefSeq" id="WP_188916830.1">
    <property type="nucleotide sequence ID" value="NZ_BMPZ01000001.1"/>
</dbReference>
<comment type="caution">
    <text evidence="4">The sequence shown here is derived from an EMBL/GenBank/DDBJ whole genome shotgun (WGS) entry which is preliminary data.</text>
</comment>
<proteinExistence type="predicted"/>
<reference evidence="4" key="1">
    <citation type="journal article" date="2014" name="Int. J. Syst. Evol. Microbiol.">
        <title>Complete genome sequence of Corynebacterium casei LMG S-19264T (=DSM 44701T), isolated from a smear-ripened cheese.</title>
        <authorList>
            <consortium name="US DOE Joint Genome Institute (JGI-PGF)"/>
            <person name="Walter F."/>
            <person name="Albersmeier A."/>
            <person name="Kalinowski J."/>
            <person name="Ruckert C."/>
        </authorList>
    </citation>
    <scope>NUCLEOTIDE SEQUENCE</scope>
    <source>
        <strain evidence="4">JCM 30804</strain>
    </source>
</reference>
<evidence type="ECO:0000313" key="4">
    <source>
        <dbReference type="EMBL" id="GGI67786.1"/>
    </source>
</evidence>
<dbReference type="InterPro" id="IPR032388">
    <property type="entry name" value="FlgT_C"/>
</dbReference>
<reference evidence="4" key="2">
    <citation type="submission" date="2020-09" db="EMBL/GenBank/DDBJ databases">
        <authorList>
            <person name="Sun Q."/>
            <person name="Ohkuma M."/>
        </authorList>
    </citation>
    <scope>NUCLEOTIDE SEQUENCE</scope>
    <source>
        <strain evidence="4">JCM 30804</strain>
    </source>
</reference>
<gene>
    <name evidence="4" type="primary">flgT</name>
    <name evidence="4" type="ORF">GCM10009332_01230</name>
</gene>
<protein>
    <submittedName>
        <fullName evidence="4">Flagella assembly protein FlgT</fullName>
    </submittedName>
</protein>
<keyword evidence="4" id="KW-0969">Cilium</keyword>
<evidence type="ECO:0000259" key="1">
    <source>
        <dbReference type="Pfam" id="PF16538"/>
    </source>
</evidence>
<dbReference type="Pfam" id="PF16538">
    <property type="entry name" value="FlgT_C"/>
    <property type="match status" value="1"/>
</dbReference>
<feature type="domain" description="Flagellar assembly protein T C-terminal" evidence="1">
    <location>
        <begin position="310"/>
        <end position="385"/>
    </location>
</feature>
<dbReference type="Pfam" id="PF16539">
    <property type="entry name" value="FlgT_M"/>
    <property type="match status" value="1"/>
</dbReference>
<dbReference type="Gene3D" id="3.40.50.10610">
    <property type="entry name" value="ABC-type transport auxiliary lipoprotein component"/>
    <property type="match status" value="1"/>
</dbReference>
<sequence length="386" mass="43644">MNKHLTILSVGLLFWLSPVYGEWIESSGQAQIINGDINLARQQAVDQATHYAMLKTGMSYTSHQQVTNGQLTADQYDVHQAASTGEVELISERIEGNQLTVQLRVDIFSDPALQCMGANTKVAVLIPQTEVKERSQLRYGQLENFGQNISEHLSQSINQTSRSALAHDHSQDRLEMNSNLHDTMGYRLPSWYSETTDSQYVLTSEITDISTEKSESSFLNFWAEPPIRQFGLTLSLYHGISGERIWRKNYHSQAPWEYERQQKVATNTRNFWQSKYGTRVDNILNSAIKDLDNLLSCRPVMAQVVARQADRIIINLGRQNGVQVGDKFQIILQKNLPDRLSKLRPLASESNAEVIIDQISEMTATAVLKNQNASYNIQISDIALKI</sequence>
<evidence type="ECO:0000259" key="3">
    <source>
        <dbReference type="Pfam" id="PF16548"/>
    </source>
</evidence>
<feature type="domain" description="Flagellar assembly protein T middle" evidence="2">
    <location>
        <begin position="114"/>
        <end position="265"/>
    </location>
</feature>
<organism evidence="4 5">
    <name type="scientific">Shewanella gelidii</name>
    <dbReference type="NCBI Taxonomy" id="1642821"/>
    <lineage>
        <taxon>Bacteria</taxon>
        <taxon>Pseudomonadati</taxon>
        <taxon>Pseudomonadota</taxon>
        <taxon>Gammaproteobacteria</taxon>
        <taxon>Alteromonadales</taxon>
        <taxon>Shewanellaceae</taxon>
        <taxon>Shewanella</taxon>
    </lineage>
</organism>
<dbReference type="Proteomes" id="UP000613743">
    <property type="component" value="Unassembled WGS sequence"/>
</dbReference>
<dbReference type="EMBL" id="BMPZ01000001">
    <property type="protein sequence ID" value="GGI67786.1"/>
    <property type="molecule type" value="Genomic_DNA"/>
</dbReference>
<dbReference type="InterPro" id="IPR038180">
    <property type="entry name" value="FlgT_N_sf"/>
</dbReference>
<dbReference type="InterPro" id="IPR032386">
    <property type="entry name" value="FlgT_M"/>
</dbReference>
<dbReference type="InterPro" id="IPR038165">
    <property type="entry name" value="FlgT_C_sf"/>
</dbReference>
<dbReference type="Pfam" id="PF16548">
    <property type="entry name" value="FlgT_N"/>
    <property type="match status" value="1"/>
</dbReference>
<feature type="domain" description="Flagellar assembly protein T N-terminal" evidence="3">
    <location>
        <begin position="22"/>
        <end position="109"/>
    </location>
</feature>